<comment type="caution">
    <text evidence="10">The sequence shown here is derived from an EMBL/GenBank/DDBJ whole genome shotgun (WGS) entry which is preliminary data.</text>
</comment>
<sequence>MSSRRDPLPKAPTGILGFDEITEGGLPRGRPTLICGSAGCGKTLFAMEFLVRGATQFEEPGVFIAFEETAEELTQNVASLGFDLDELVAREQLALDFVAIERNELEETGDFDLSGLFIRLGYAIDSIGAKRVVLDTLEAVFAGLPNPVILRAELRRLLRWLKDKGVTAIVTGERGDGQLTRQGLEEYVSDCVITLDHQQREQTWTRRLRVVKYRGSSHGTNDYPFLIDAQGLSVTPITSLGLDHTVSNERISTGITRLDAMLGDAGYFRGSSILVSGTAGTGKSSLAGHFASAACARGERVLYFAFEESPSQIQRNLSAIGLDLAHWVDQGLLQFHATRPSFSGLEMHLSLIHRAVQQFEPSAVILDPLNSFVSGNNTLEVKAMLTRLIDFLKTRQITALFTSLTTGGESLERTDSAISSLIDSWLLLMAVNTGGERNRTLSVLKSRGMAHSNQTREFLITNDGIELREVYLGPDGVLTGSARAVWESAEESERLARRQEIERRQHELERRRAVLDAQITALRQEFEAQEAETMAMIERERERETQRQQDRASVASLRRAGPAQRSPEANNP</sequence>
<dbReference type="Gene3D" id="3.40.50.300">
    <property type="entry name" value="P-loop containing nucleotide triphosphate hydrolases"/>
    <property type="match status" value="2"/>
</dbReference>
<dbReference type="NCBIfam" id="NF006799">
    <property type="entry name" value="PRK09302.1"/>
    <property type="match status" value="1"/>
</dbReference>
<keyword evidence="2" id="KW-0597">Phosphoprotein</keyword>
<evidence type="ECO:0000259" key="9">
    <source>
        <dbReference type="PROSITE" id="PS51146"/>
    </source>
</evidence>
<keyword evidence="11" id="KW-1185">Reference proteome</keyword>
<reference evidence="10" key="1">
    <citation type="submission" date="2017-08" db="EMBL/GenBank/DDBJ databases">
        <authorList>
            <person name="Imhoff J.F."/>
            <person name="Rahn T."/>
            <person name="Kuenzel S."/>
            <person name="Neulinger S.C."/>
        </authorList>
    </citation>
    <scope>NUCLEOTIDE SEQUENCE</scope>
    <source>
        <strain evidence="10">DSM 11080</strain>
    </source>
</reference>
<feature type="compositionally biased region" description="Basic and acidic residues" evidence="8">
    <location>
        <begin position="539"/>
        <end position="550"/>
    </location>
</feature>
<dbReference type="PROSITE" id="PS51146">
    <property type="entry name" value="KAIC"/>
    <property type="match status" value="2"/>
</dbReference>
<dbReference type="InterPro" id="IPR030665">
    <property type="entry name" value="KaiC"/>
</dbReference>
<dbReference type="GO" id="GO:0004674">
    <property type="term" value="F:protein serine/threonine kinase activity"/>
    <property type="evidence" value="ECO:0007669"/>
    <property type="project" value="UniProtKB-EC"/>
</dbReference>
<evidence type="ECO:0000256" key="1">
    <source>
        <dbReference type="ARBA" id="ARBA00012513"/>
    </source>
</evidence>
<feature type="coiled-coil region" evidence="7">
    <location>
        <begin position="489"/>
        <end position="532"/>
    </location>
</feature>
<dbReference type="RefSeq" id="WP_200345385.1">
    <property type="nucleotide sequence ID" value="NZ_NRSJ01000008.1"/>
</dbReference>
<evidence type="ECO:0000256" key="2">
    <source>
        <dbReference type="ARBA" id="ARBA00022553"/>
    </source>
</evidence>
<dbReference type="InterPro" id="IPR003593">
    <property type="entry name" value="AAA+_ATPase"/>
</dbReference>
<feature type="domain" description="KaiC" evidence="9">
    <location>
        <begin position="9"/>
        <end position="248"/>
    </location>
</feature>
<reference evidence="10" key="2">
    <citation type="journal article" date="2020" name="Microorganisms">
        <title>Osmotic Adaptation and Compatible Solute Biosynthesis of Phototrophic Bacteria as Revealed from Genome Analyses.</title>
        <authorList>
            <person name="Imhoff J.F."/>
            <person name="Rahn T."/>
            <person name="Kunzel S."/>
            <person name="Keller A."/>
            <person name="Neulinger S.C."/>
        </authorList>
    </citation>
    <scope>NUCLEOTIDE SEQUENCE</scope>
    <source>
        <strain evidence="10">DSM 11080</strain>
    </source>
</reference>
<evidence type="ECO:0000256" key="4">
    <source>
        <dbReference type="ARBA" id="ARBA00022737"/>
    </source>
</evidence>
<dbReference type="Proteomes" id="UP001296776">
    <property type="component" value="Unassembled WGS sequence"/>
</dbReference>
<dbReference type="InterPro" id="IPR010624">
    <property type="entry name" value="KaiC_dom"/>
</dbReference>
<keyword evidence="6" id="KW-0378">Hydrolase</keyword>
<dbReference type="AlphaFoldDB" id="A0AAJ0U2Q9"/>
<protein>
    <recommendedName>
        <fullName evidence="1">non-specific serine/threonine protein kinase</fullName>
        <ecNumber evidence="1">2.7.11.1</ecNumber>
    </recommendedName>
</protein>
<dbReference type="Pfam" id="PF06745">
    <property type="entry name" value="ATPase"/>
    <property type="match status" value="2"/>
</dbReference>
<dbReference type="SMART" id="SM00382">
    <property type="entry name" value="AAA"/>
    <property type="match status" value="2"/>
</dbReference>
<feature type="region of interest" description="Disordered" evidence="8">
    <location>
        <begin position="539"/>
        <end position="572"/>
    </location>
</feature>
<dbReference type="PANTHER" id="PTHR42926">
    <property type="match status" value="1"/>
</dbReference>
<accession>A0AAJ0U2Q9</accession>
<keyword evidence="3" id="KW-0808">Transferase</keyword>
<feature type="domain" description="KaiC" evidence="9">
    <location>
        <begin position="249"/>
        <end position="481"/>
    </location>
</feature>
<dbReference type="SUPFAM" id="SSF52540">
    <property type="entry name" value="P-loop containing nucleoside triphosphate hydrolases"/>
    <property type="match status" value="2"/>
</dbReference>
<dbReference type="GO" id="GO:0016787">
    <property type="term" value="F:hydrolase activity"/>
    <property type="evidence" value="ECO:0007669"/>
    <property type="project" value="UniProtKB-KW"/>
</dbReference>
<gene>
    <name evidence="10" type="ORF">CKO40_06490</name>
</gene>
<dbReference type="PANTHER" id="PTHR42926:SF1">
    <property type="entry name" value="CIRCADIAN CLOCK OSCILLATOR PROTEIN KAIC 1"/>
    <property type="match status" value="1"/>
</dbReference>
<dbReference type="PRINTS" id="PR01874">
    <property type="entry name" value="DNAREPAIRADA"/>
</dbReference>
<dbReference type="InterPro" id="IPR027417">
    <property type="entry name" value="P-loop_NTPase"/>
</dbReference>
<evidence type="ECO:0000256" key="3">
    <source>
        <dbReference type="ARBA" id="ARBA00022679"/>
    </source>
</evidence>
<dbReference type="InterPro" id="IPR051347">
    <property type="entry name" value="Circadian_clock_KaiC-rel"/>
</dbReference>
<dbReference type="InterPro" id="IPR014774">
    <property type="entry name" value="KaiC-like_dom"/>
</dbReference>
<keyword evidence="4" id="KW-0677">Repeat</keyword>
<evidence type="ECO:0000256" key="5">
    <source>
        <dbReference type="ARBA" id="ARBA00022777"/>
    </source>
</evidence>
<evidence type="ECO:0000256" key="6">
    <source>
        <dbReference type="ARBA" id="ARBA00022801"/>
    </source>
</evidence>
<evidence type="ECO:0000256" key="7">
    <source>
        <dbReference type="SAM" id="Coils"/>
    </source>
</evidence>
<dbReference type="EC" id="2.7.11.1" evidence="1"/>
<evidence type="ECO:0000313" key="11">
    <source>
        <dbReference type="Proteomes" id="UP001296776"/>
    </source>
</evidence>
<dbReference type="GO" id="GO:0005524">
    <property type="term" value="F:ATP binding"/>
    <property type="evidence" value="ECO:0007669"/>
    <property type="project" value="InterPro"/>
</dbReference>
<keyword evidence="5" id="KW-0418">Kinase</keyword>
<evidence type="ECO:0000256" key="8">
    <source>
        <dbReference type="SAM" id="MobiDB-lite"/>
    </source>
</evidence>
<evidence type="ECO:0000313" key="10">
    <source>
        <dbReference type="EMBL" id="MBK1704205.1"/>
    </source>
</evidence>
<keyword evidence="7" id="KW-0175">Coiled coil</keyword>
<proteinExistence type="predicted"/>
<organism evidence="10 11">
    <name type="scientific">Halochromatium glycolicum</name>
    <dbReference type="NCBI Taxonomy" id="85075"/>
    <lineage>
        <taxon>Bacteria</taxon>
        <taxon>Pseudomonadati</taxon>
        <taxon>Pseudomonadota</taxon>
        <taxon>Gammaproteobacteria</taxon>
        <taxon>Chromatiales</taxon>
        <taxon>Chromatiaceae</taxon>
        <taxon>Halochromatium</taxon>
    </lineage>
</organism>
<dbReference type="EMBL" id="NRSJ01000008">
    <property type="protein sequence ID" value="MBK1704205.1"/>
    <property type="molecule type" value="Genomic_DNA"/>
</dbReference>
<dbReference type="PIRSF" id="PIRSF039117">
    <property type="entry name" value="KaiC"/>
    <property type="match status" value="1"/>
</dbReference>
<name>A0AAJ0U2Q9_9GAMM</name>